<keyword evidence="3" id="KW-1185">Reference proteome</keyword>
<dbReference type="EMBL" id="JABXWD010000720">
    <property type="protein sequence ID" value="MBV6343656.1"/>
    <property type="molecule type" value="Genomic_DNA"/>
</dbReference>
<sequence>DSMDFLDIVLSLTKEYKIDIPDSDFSHLRTMKDTLDYLMPKIS</sequence>
<dbReference type="Pfam" id="PF00550">
    <property type="entry name" value="PP-binding"/>
    <property type="match status" value="1"/>
</dbReference>
<evidence type="ECO:0000313" key="3">
    <source>
        <dbReference type="Proteomes" id="UP001196980"/>
    </source>
</evidence>
<organism evidence="2 3">
    <name type="scientific">Candidatus Magnetobacterium casense</name>
    <dbReference type="NCBI Taxonomy" id="1455061"/>
    <lineage>
        <taxon>Bacteria</taxon>
        <taxon>Pseudomonadati</taxon>
        <taxon>Nitrospirota</taxon>
        <taxon>Thermodesulfovibrionia</taxon>
        <taxon>Thermodesulfovibrionales</taxon>
        <taxon>Candidatus Magnetobacteriaceae</taxon>
        <taxon>Candidatus Magnetobacterium</taxon>
    </lineage>
</organism>
<evidence type="ECO:0000313" key="2">
    <source>
        <dbReference type="EMBL" id="MBV6343656.1"/>
    </source>
</evidence>
<accession>A0ABS6S487</accession>
<dbReference type="Proteomes" id="UP001196980">
    <property type="component" value="Unassembled WGS sequence"/>
</dbReference>
<proteinExistence type="predicted"/>
<comment type="caution">
    <text evidence="2">The sequence shown here is derived from an EMBL/GenBank/DDBJ whole genome shotgun (WGS) entry which is preliminary data.</text>
</comment>
<protein>
    <submittedName>
        <fullName evidence="2">Acyl carrier protein</fullName>
    </submittedName>
</protein>
<feature type="non-terminal residue" evidence="2">
    <location>
        <position position="1"/>
    </location>
</feature>
<reference evidence="2 3" key="1">
    <citation type="journal article" date="2020" name="J Geophys Res Biogeosci">
        <title>Magnetotaxis as an Adaptation to Enable Bacterial Shuttling of Microbial Sulfur and Sulfur Cycling Across Aquatic Oxic#Anoxic Interfaces.</title>
        <authorList>
            <person name="Li J."/>
            <person name="Liu P."/>
            <person name="Wang J."/>
            <person name="Roberts A.P."/>
            <person name="Pan Y."/>
        </authorList>
    </citation>
    <scope>NUCLEOTIDE SEQUENCE [LARGE SCALE GENOMIC DNA]</scope>
    <source>
        <strain evidence="2 3">MYR-1_YQ</strain>
    </source>
</reference>
<gene>
    <name evidence="2" type="ORF">HWQ67_18980</name>
</gene>
<evidence type="ECO:0000259" key="1">
    <source>
        <dbReference type="PROSITE" id="PS50075"/>
    </source>
</evidence>
<dbReference type="PROSITE" id="PS50075">
    <property type="entry name" value="CARRIER"/>
    <property type="match status" value="1"/>
</dbReference>
<dbReference type="InterPro" id="IPR009081">
    <property type="entry name" value="PP-bd_ACP"/>
</dbReference>
<name>A0ABS6S487_9BACT</name>
<feature type="domain" description="Carrier" evidence="1">
    <location>
        <begin position="1"/>
        <end position="42"/>
    </location>
</feature>